<keyword evidence="11 13" id="KW-0234">DNA repair</keyword>
<keyword evidence="3 13" id="KW-0540">Nuclease</keyword>
<dbReference type="SUPFAM" id="SSF53098">
    <property type="entry name" value="Ribonuclease H-like"/>
    <property type="match status" value="1"/>
</dbReference>
<evidence type="ECO:0000256" key="11">
    <source>
        <dbReference type="ARBA" id="ARBA00023204"/>
    </source>
</evidence>
<keyword evidence="4 13" id="KW-0479">Metal-binding</keyword>
<keyword evidence="7 13" id="KW-0378">Hydrolase</keyword>
<feature type="binding site" evidence="13">
    <location>
        <position position="68"/>
    </location>
    <ligand>
        <name>Mg(2+)</name>
        <dbReference type="ChEBI" id="CHEBI:18420"/>
        <label>2</label>
    </ligand>
</feature>
<dbReference type="PANTHER" id="PTHR30194">
    <property type="entry name" value="CROSSOVER JUNCTION ENDODEOXYRIBONUCLEASE RUVC"/>
    <property type="match status" value="1"/>
</dbReference>
<dbReference type="GO" id="GO:0000287">
    <property type="term" value="F:magnesium ion binding"/>
    <property type="evidence" value="ECO:0007669"/>
    <property type="project" value="UniProtKB-UniRule"/>
</dbReference>
<accession>A0A5A7NB61</accession>
<evidence type="ECO:0000256" key="13">
    <source>
        <dbReference type="HAMAP-Rule" id="MF_00034"/>
    </source>
</evidence>
<comment type="subcellular location">
    <subcellularLocation>
        <location evidence="13">Cytoplasm</location>
    </subcellularLocation>
</comment>
<feature type="active site" evidence="13">
    <location>
        <position position="140"/>
    </location>
</feature>
<keyword evidence="8 13" id="KW-0460">Magnesium</keyword>
<dbReference type="HAMAP" id="MF_00034">
    <property type="entry name" value="RuvC"/>
    <property type="match status" value="1"/>
</dbReference>
<keyword evidence="2 13" id="KW-0963">Cytoplasm</keyword>
<evidence type="ECO:0000256" key="6">
    <source>
        <dbReference type="ARBA" id="ARBA00022763"/>
    </source>
</evidence>
<protein>
    <recommendedName>
        <fullName evidence="13 14">Crossover junction endodeoxyribonuclease RuvC</fullName>
        <ecNumber evidence="13 14">3.1.21.10</ecNumber>
    </recommendedName>
    <alternativeName>
        <fullName evidence="13">Holliday junction nuclease RuvC</fullName>
    </alternativeName>
    <alternativeName>
        <fullName evidence="13">Holliday junction resolvase RuvC</fullName>
    </alternativeName>
</protein>
<dbReference type="Gene3D" id="3.30.420.10">
    <property type="entry name" value="Ribonuclease H-like superfamily/Ribonuclease H"/>
    <property type="match status" value="1"/>
</dbReference>
<evidence type="ECO:0000256" key="9">
    <source>
        <dbReference type="ARBA" id="ARBA00023125"/>
    </source>
</evidence>
<keyword evidence="10 13" id="KW-0233">DNA recombination</keyword>
<keyword evidence="16" id="KW-1185">Reference proteome</keyword>
<dbReference type="Pfam" id="PF02075">
    <property type="entry name" value="RuvC"/>
    <property type="match status" value="1"/>
</dbReference>
<evidence type="ECO:0000256" key="5">
    <source>
        <dbReference type="ARBA" id="ARBA00022759"/>
    </source>
</evidence>
<keyword evidence="6 13" id="KW-0227">DNA damage</keyword>
<dbReference type="InterPro" id="IPR020563">
    <property type="entry name" value="X-over_junc_endoDNase_Mg_BS"/>
</dbReference>
<dbReference type="GO" id="GO:0009432">
    <property type="term" value="P:SOS response"/>
    <property type="evidence" value="ECO:0007669"/>
    <property type="project" value="UniProtKB-ARBA"/>
</dbReference>
<dbReference type="InterPro" id="IPR036397">
    <property type="entry name" value="RNaseH_sf"/>
</dbReference>
<comment type="cofactor">
    <cofactor evidence="13">
        <name>Mg(2+)</name>
        <dbReference type="ChEBI" id="CHEBI:18420"/>
    </cofactor>
    <text evidence="13">Binds 2 Mg(2+) ion per subunit.</text>
</comment>
<dbReference type="PANTHER" id="PTHR30194:SF3">
    <property type="entry name" value="CROSSOVER JUNCTION ENDODEOXYRIBONUCLEASE RUVC"/>
    <property type="match status" value="1"/>
</dbReference>
<feature type="active site" evidence="13">
    <location>
        <position position="68"/>
    </location>
</feature>
<dbReference type="AlphaFoldDB" id="A0A5A7NB61"/>
<evidence type="ECO:0000256" key="1">
    <source>
        <dbReference type="ARBA" id="ARBA00009518"/>
    </source>
</evidence>
<dbReference type="GO" id="GO:0006281">
    <property type="term" value="P:DNA repair"/>
    <property type="evidence" value="ECO:0007669"/>
    <property type="project" value="UniProtKB-UniRule"/>
</dbReference>
<evidence type="ECO:0000256" key="14">
    <source>
        <dbReference type="NCBIfam" id="TIGR00228"/>
    </source>
</evidence>
<dbReference type="GO" id="GO:0005737">
    <property type="term" value="C:cytoplasm"/>
    <property type="evidence" value="ECO:0007669"/>
    <property type="project" value="UniProtKB-SubCell"/>
</dbReference>
<evidence type="ECO:0000313" key="16">
    <source>
        <dbReference type="Proteomes" id="UP000324996"/>
    </source>
</evidence>
<dbReference type="GO" id="GO:0008821">
    <property type="term" value="F:crossover junction DNA endonuclease activity"/>
    <property type="evidence" value="ECO:0007669"/>
    <property type="project" value="UniProtKB-UniRule"/>
</dbReference>
<comment type="caution">
    <text evidence="15">The sequence shown here is derived from an EMBL/GenBank/DDBJ whole genome shotgun (WGS) entry which is preliminary data.</text>
</comment>
<dbReference type="PRINTS" id="PR00696">
    <property type="entry name" value="RSOLVASERUVC"/>
</dbReference>
<dbReference type="Proteomes" id="UP000324996">
    <property type="component" value="Unassembled WGS sequence"/>
</dbReference>
<reference evidence="15 16" key="1">
    <citation type="submission" date="2019-09" db="EMBL/GenBank/DDBJ databases">
        <title>NBRP : Genome information of microbial organism related human and environment.</title>
        <authorList>
            <person name="Hattori M."/>
            <person name="Oshima K."/>
            <person name="Inaba H."/>
            <person name="Suda W."/>
            <person name="Sakamoto M."/>
            <person name="Iino T."/>
            <person name="Kitahara M."/>
            <person name="Oshida Y."/>
            <person name="Iida T."/>
            <person name="Kudo T."/>
            <person name="Itoh T."/>
            <person name="Ohkuma M."/>
        </authorList>
    </citation>
    <scope>NUCLEOTIDE SEQUENCE [LARGE SCALE GENOMIC DNA]</scope>
    <source>
        <strain evidence="15 16">Q-1</strain>
    </source>
</reference>
<evidence type="ECO:0000256" key="8">
    <source>
        <dbReference type="ARBA" id="ARBA00022842"/>
    </source>
</evidence>
<evidence type="ECO:0000256" key="3">
    <source>
        <dbReference type="ARBA" id="ARBA00022722"/>
    </source>
</evidence>
<keyword evidence="5 13" id="KW-0255">Endonuclease</keyword>
<dbReference type="PROSITE" id="PS01321">
    <property type="entry name" value="RUVC"/>
    <property type="match status" value="1"/>
</dbReference>
<comment type="subunit">
    <text evidence="13">Homodimer which binds Holliday junction (HJ) DNA. The HJ becomes 2-fold symmetrical on binding to RuvC with unstacked arms; it has a different conformation from HJ DNA in complex with RuvA. In the full resolvosome a probable DNA-RuvA(4)-RuvB(12)-RuvC(2) complex forms which resolves the HJ.</text>
</comment>
<dbReference type="GO" id="GO:0048476">
    <property type="term" value="C:Holliday junction resolvase complex"/>
    <property type="evidence" value="ECO:0007669"/>
    <property type="project" value="UniProtKB-UniRule"/>
</dbReference>
<comment type="similarity">
    <text evidence="1 13">Belongs to the RuvC family.</text>
</comment>
<dbReference type="CDD" id="cd16962">
    <property type="entry name" value="RuvC"/>
    <property type="match status" value="1"/>
</dbReference>
<dbReference type="EMBL" id="BKCN01000015">
    <property type="protein sequence ID" value="GER04964.1"/>
    <property type="molecule type" value="Genomic_DNA"/>
</dbReference>
<dbReference type="InterPro" id="IPR002176">
    <property type="entry name" value="X-over_junc_endoDNase_RuvC"/>
</dbReference>
<proteinExistence type="inferred from homology"/>
<comment type="catalytic activity">
    <reaction evidence="12 13">
        <text>Endonucleolytic cleavage at a junction such as a reciprocal single-stranded crossover between two homologous DNA duplexes (Holliday junction).</text>
        <dbReference type="EC" id="3.1.21.10"/>
    </reaction>
</comment>
<dbReference type="GO" id="GO:0006310">
    <property type="term" value="P:DNA recombination"/>
    <property type="evidence" value="ECO:0007669"/>
    <property type="project" value="UniProtKB-UniRule"/>
</dbReference>
<feature type="binding site" evidence="13">
    <location>
        <position position="140"/>
    </location>
    <ligand>
        <name>Mg(2+)</name>
        <dbReference type="ChEBI" id="CHEBI:18420"/>
        <label>1</label>
    </ligand>
</feature>
<dbReference type="InterPro" id="IPR012337">
    <property type="entry name" value="RNaseH-like_sf"/>
</dbReference>
<evidence type="ECO:0000256" key="2">
    <source>
        <dbReference type="ARBA" id="ARBA00022490"/>
    </source>
</evidence>
<comment type="function">
    <text evidence="13">The RuvA-RuvB-RuvC complex processes Holliday junction (HJ) DNA during genetic recombination and DNA repair. Endonuclease that resolves HJ intermediates. Cleaves cruciform DNA by making single-stranded nicks across the HJ at symmetrical positions within the homologous arms, yielding a 5'-phosphate and a 3'-hydroxyl group; requires a central core of homology in the junction. The consensus cleavage sequence is 5'-(A/T)TT(C/G)-3'. Cleavage occurs on the 3'-side of the TT dinucleotide at the point of strand exchange. HJ branch migration catalyzed by RuvA-RuvB allows RuvC to scan DNA until it finds its consensus sequence, where it cleaves and resolves the cruciform DNA.</text>
</comment>
<dbReference type="GO" id="GO:0003677">
    <property type="term" value="F:DNA binding"/>
    <property type="evidence" value="ECO:0007669"/>
    <property type="project" value="UniProtKB-KW"/>
</dbReference>
<gene>
    <name evidence="13 15" type="primary">ruvC</name>
    <name evidence="15" type="ORF">JCM17846_26460</name>
</gene>
<feature type="binding site" evidence="13">
    <location>
        <position position="8"/>
    </location>
    <ligand>
        <name>Mg(2+)</name>
        <dbReference type="ChEBI" id="CHEBI:18420"/>
        <label>1</label>
    </ligand>
</feature>
<dbReference type="FunFam" id="3.30.420.10:FF:000002">
    <property type="entry name" value="Crossover junction endodeoxyribonuclease RuvC"/>
    <property type="match status" value="1"/>
</dbReference>
<evidence type="ECO:0000313" key="15">
    <source>
        <dbReference type="EMBL" id="GER04964.1"/>
    </source>
</evidence>
<organism evidence="15 16">
    <name type="scientific">Iodidimonas nitroreducens</name>
    <dbReference type="NCBI Taxonomy" id="1236968"/>
    <lineage>
        <taxon>Bacteria</taxon>
        <taxon>Pseudomonadati</taxon>
        <taxon>Pseudomonadota</taxon>
        <taxon>Alphaproteobacteria</taxon>
        <taxon>Iodidimonadales</taxon>
        <taxon>Iodidimonadaceae</taxon>
        <taxon>Iodidimonas</taxon>
    </lineage>
</organism>
<evidence type="ECO:0000256" key="4">
    <source>
        <dbReference type="ARBA" id="ARBA00022723"/>
    </source>
</evidence>
<evidence type="ECO:0000256" key="7">
    <source>
        <dbReference type="ARBA" id="ARBA00022801"/>
    </source>
</evidence>
<evidence type="ECO:0000256" key="10">
    <source>
        <dbReference type="ARBA" id="ARBA00023172"/>
    </source>
</evidence>
<sequence>MMRLLGLDPGLRLTGWGIIESEGTALRHVANGVVRTDAARSLAERLVELHDGLMAVLETWSPHEAAVEETFVNKNPLSTLKLGQARGVALLVPALKGLRVAEYAPNHIKKSVVGAGHAAKEQIHAMVTVLLPGVAISGADAADALAVAICHAHQRGGVALRAAECAAAAGEPGALQGGAASHSRIGRRR</sequence>
<feature type="active site" evidence="13">
    <location>
        <position position="8"/>
    </location>
</feature>
<dbReference type="EC" id="3.1.21.10" evidence="13 14"/>
<keyword evidence="9 13" id="KW-0238">DNA-binding</keyword>
<dbReference type="NCBIfam" id="TIGR00228">
    <property type="entry name" value="ruvC"/>
    <property type="match status" value="1"/>
</dbReference>
<evidence type="ECO:0000256" key="12">
    <source>
        <dbReference type="ARBA" id="ARBA00029354"/>
    </source>
</evidence>
<name>A0A5A7NB61_9PROT</name>